<accession>A0A7G5FG16</accession>
<dbReference type="Gene3D" id="3.40.50.450">
    <property type="match status" value="1"/>
</dbReference>
<comment type="similarity">
    <text evidence="1">Belongs to the DprA/Smf family.</text>
</comment>
<dbReference type="Proteomes" id="UP000515570">
    <property type="component" value="Chromosome"/>
</dbReference>
<dbReference type="GO" id="GO:0009294">
    <property type="term" value="P:DNA-mediated transformation"/>
    <property type="evidence" value="ECO:0007669"/>
    <property type="project" value="InterPro"/>
</dbReference>
<dbReference type="NCBIfam" id="TIGR00732">
    <property type="entry name" value="dprA"/>
    <property type="match status" value="1"/>
</dbReference>
<reference evidence="4 5" key="1">
    <citation type="submission" date="2020-07" db="EMBL/GenBank/DDBJ databases">
        <title>non toxigenic Corynebacterium sp. nov from a clinical source.</title>
        <authorList>
            <person name="Bernier A.-M."/>
            <person name="Bernard K."/>
        </authorList>
    </citation>
    <scope>NUCLEOTIDE SEQUENCE [LARGE SCALE GENOMIC DNA]</scope>
    <source>
        <strain evidence="5">NML 93-0612</strain>
    </source>
</reference>
<keyword evidence="5" id="KW-1185">Reference proteome</keyword>
<dbReference type="GO" id="GO:0006355">
    <property type="term" value="P:regulation of DNA-templated transcription"/>
    <property type="evidence" value="ECO:0007669"/>
    <property type="project" value="InterPro"/>
</dbReference>
<dbReference type="PANTHER" id="PTHR43022:SF1">
    <property type="entry name" value="PROTEIN SMF"/>
    <property type="match status" value="1"/>
</dbReference>
<proteinExistence type="inferred from homology"/>
<dbReference type="InterPro" id="IPR057666">
    <property type="entry name" value="DrpA_SLOG"/>
</dbReference>
<sequence length="387" mass="41615">MQRNQAWAYLSRCIEGPNRHLQELLGQGRDVEEIAQGVKNREAWVGELLKVTQSRFTVDSAARDLETIDKLGGRLITPEDDEWPRSEFAQAFGFAASGSSEHARSVQDDAVPPHALWVRGQRLDSLVAQSVTVVGTRASSSYGAAATRSLVSGLVSHQWTIVSGGALGIDSVAHQTALDAGGRTVVVASCGLDRHYPAAHTHMFEKITHTGALISEYPPGVTPARHRFLTRNRLAAALSAGTVVVEAAWRSGALNTLTWAEGLGKVTMAVPGPITSMGSLGCHDRIRQGRAQLVVSADEIRQLVSSVGEVDVDGQYEMLFAKNAVQSLSRNEMRVFDALSEKATPAQQVAEAAGLTVALTVHLLVDLVKRGLVVRDGAQFRRSELSE</sequence>
<dbReference type="Gene3D" id="1.10.10.10">
    <property type="entry name" value="Winged helix-like DNA-binding domain superfamily/Winged helix DNA-binding domain"/>
    <property type="match status" value="1"/>
</dbReference>
<dbReference type="PANTHER" id="PTHR43022">
    <property type="entry name" value="PROTEIN SMF"/>
    <property type="match status" value="1"/>
</dbReference>
<dbReference type="GO" id="GO:0003677">
    <property type="term" value="F:DNA binding"/>
    <property type="evidence" value="ECO:0007669"/>
    <property type="project" value="InterPro"/>
</dbReference>
<feature type="domain" description="HTH iclR-type" evidence="3">
    <location>
        <begin position="333"/>
        <end position="377"/>
    </location>
</feature>
<dbReference type="InterPro" id="IPR005471">
    <property type="entry name" value="Tscrpt_reg_IclR_N"/>
</dbReference>
<evidence type="ECO:0000313" key="5">
    <source>
        <dbReference type="Proteomes" id="UP000515570"/>
    </source>
</evidence>
<feature type="domain" description="Smf/DprA SLOG" evidence="2">
    <location>
        <begin position="101"/>
        <end position="303"/>
    </location>
</feature>
<dbReference type="InterPro" id="IPR003488">
    <property type="entry name" value="DprA"/>
</dbReference>
<organism evidence="4 5">
    <name type="scientific">Corynebacterium hindlerae</name>
    <dbReference type="NCBI Taxonomy" id="699041"/>
    <lineage>
        <taxon>Bacteria</taxon>
        <taxon>Bacillati</taxon>
        <taxon>Actinomycetota</taxon>
        <taxon>Actinomycetes</taxon>
        <taxon>Mycobacteriales</taxon>
        <taxon>Corynebacteriaceae</taxon>
        <taxon>Corynebacterium</taxon>
    </lineage>
</organism>
<evidence type="ECO:0000256" key="1">
    <source>
        <dbReference type="ARBA" id="ARBA00006525"/>
    </source>
</evidence>
<evidence type="ECO:0000259" key="3">
    <source>
        <dbReference type="Pfam" id="PF09339"/>
    </source>
</evidence>
<dbReference type="InterPro" id="IPR036388">
    <property type="entry name" value="WH-like_DNA-bd_sf"/>
</dbReference>
<gene>
    <name evidence="4" type="primary">dprA</name>
    <name evidence="4" type="ORF">HW450_02060</name>
</gene>
<protein>
    <submittedName>
        <fullName evidence="4">DNA-protecting protein DprA</fullName>
    </submittedName>
</protein>
<evidence type="ECO:0000259" key="2">
    <source>
        <dbReference type="Pfam" id="PF02481"/>
    </source>
</evidence>
<evidence type="ECO:0000313" key="4">
    <source>
        <dbReference type="EMBL" id="QMV85557.1"/>
    </source>
</evidence>
<dbReference type="SUPFAM" id="SSF102405">
    <property type="entry name" value="MCP/YpsA-like"/>
    <property type="match status" value="1"/>
</dbReference>
<dbReference type="RefSeq" id="WP_182386378.1">
    <property type="nucleotide sequence ID" value="NZ_CP059833.1"/>
</dbReference>
<dbReference type="Pfam" id="PF09339">
    <property type="entry name" value="HTH_IclR"/>
    <property type="match status" value="1"/>
</dbReference>
<dbReference type="Pfam" id="PF02481">
    <property type="entry name" value="DNA_processg_A"/>
    <property type="match status" value="1"/>
</dbReference>
<dbReference type="AlphaFoldDB" id="A0A7G5FG16"/>
<dbReference type="EMBL" id="CP059833">
    <property type="protein sequence ID" value="QMV85557.1"/>
    <property type="molecule type" value="Genomic_DNA"/>
</dbReference>
<name>A0A7G5FG16_9CORY</name>